<dbReference type="EMBL" id="PVTE01000003">
    <property type="protein sequence ID" value="PRY44232.1"/>
    <property type="molecule type" value="Genomic_DNA"/>
</dbReference>
<keyword evidence="4 7" id="KW-0812">Transmembrane</keyword>
<dbReference type="RefSeq" id="WP_106136647.1">
    <property type="nucleotide sequence ID" value="NZ_PVTE01000003.1"/>
</dbReference>
<comment type="caution">
    <text evidence="9">The sequence shown here is derived from an EMBL/GenBank/DDBJ whole genome shotgun (WGS) entry which is preliminary data.</text>
</comment>
<dbReference type="AlphaFoldDB" id="A0A2T0TEY5"/>
<evidence type="ECO:0000313" key="10">
    <source>
        <dbReference type="Proteomes" id="UP000238375"/>
    </source>
</evidence>
<dbReference type="InterPro" id="IPR002656">
    <property type="entry name" value="Acyl_transf_3_dom"/>
</dbReference>
<sequence length="366" mass="41411">MPPATPATSAPQPDLSLTQQPQRVTFMDALRVLACFMVIMVHSGEYFYIGPGDVIIRDHTYGADVYGSALRACVPLFVLASGYLLLPIRESTGTFFRRRFTRILAPFVVWSVIYVLYFHKYTDALSLGQQVLLLGVNWTSGHLWFVYMLLGLYAFAPVISPWLRDASAREERWFLLAWCVTLLLPYVRLYVPQVWGEAFWNPIGGAYYFSGYLGYFVLGHYLRVHLQLSPTRCRALGLGLLLLGYGLTYWGFASRLPWARSVSELELTWAYLTGNVAMMTVGWYLLLRDLPAPGARAQQWLAKGSQLSFGVYLAHILVLEQVHHWLVDYMPPGLLVIPVQATLTFALTYVLVAALSYLPNSRYLIG</sequence>
<feature type="transmembrane region" description="Helical" evidence="7">
    <location>
        <begin position="267"/>
        <end position="286"/>
    </location>
</feature>
<proteinExistence type="inferred from homology"/>
<evidence type="ECO:0000256" key="3">
    <source>
        <dbReference type="ARBA" id="ARBA00022475"/>
    </source>
</evidence>
<dbReference type="PANTHER" id="PTHR40074">
    <property type="entry name" value="O-ACETYLTRANSFERASE WECH"/>
    <property type="match status" value="1"/>
</dbReference>
<evidence type="ECO:0000256" key="4">
    <source>
        <dbReference type="ARBA" id="ARBA00022692"/>
    </source>
</evidence>
<feature type="transmembrane region" description="Helical" evidence="7">
    <location>
        <begin position="29"/>
        <end position="49"/>
    </location>
</feature>
<feature type="transmembrane region" description="Helical" evidence="7">
    <location>
        <begin position="173"/>
        <end position="191"/>
    </location>
</feature>
<dbReference type="OrthoDB" id="9810469at2"/>
<dbReference type="Proteomes" id="UP000238375">
    <property type="component" value="Unassembled WGS sequence"/>
</dbReference>
<keyword evidence="3" id="KW-1003">Cell membrane</keyword>
<protein>
    <submittedName>
        <fullName evidence="9">Surface polysaccharide O-acyltransferase-like enzyme</fullName>
    </submittedName>
</protein>
<feature type="transmembrane region" description="Helical" evidence="7">
    <location>
        <begin position="307"/>
        <end position="327"/>
    </location>
</feature>
<keyword evidence="6 7" id="KW-0472">Membrane</keyword>
<evidence type="ECO:0000313" key="9">
    <source>
        <dbReference type="EMBL" id="PRY44232.1"/>
    </source>
</evidence>
<feature type="domain" description="Acyltransferase 3" evidence="8">
    <location>
        <begin position="25"/>
        <end position="351"/>
    </location>
</feature>
<evidence type="ECO:0000256" key="6">
    <source>
        <dbReference type="ARBA" id="ARBA00023136"/>
    </source>
</evidence>
<feature type="transmembrane region" description="Helical" evidence="7">
    <location>
        <begin position="333"/>
        <end position="358"/>
    </location>
</feature>
<feature type="transmembrane region" description="Helical" evidence="7">
    <location>
        <begin position="141"/>
        <end position="161"/>
    </location>
</feature>
<comment type="similarity">
    <text evidence="2">Belongs to the acyltransferase 3 family.</text>
</comment>
<evidence type="ECO:0000256" key="1">
    <source>
        <dbReference type="ARBA" id="ARBA00004651"/>
    </source>
</evidence>
<feature type="transmembrane region" description="Helical" evidence="7">
    <location>
        <begin position="69"/>
        <end position="88"/>
    </location>
</feature>
<accession>A0A2T0TEY5</accession>
<evidence type="ECO:0000256" key="5">
    <source>
        <dbReference type="ARBA" id="ARBA00022989"/>
    </source>
</evidence>
<keyword evidence="9" id="KW-0012">Acyltransferase</keyword>
<evidence type="ECO:0000256" key="2">
    <source>
        <dbReference type="ARBA" id="ARBA00007400"/>
    </source>
</evidence>
<keyword evidence="10" id="KW-1185">Reference proteome</keyword>
<evidence type="ECO:0000256" key="7">
    <source>
        <dbReference type="SAM" id="Phobius"/>
    </source>
</evidence>
<evidence type="ECO:0000259" key="8">
    <source>
        <dbReference type="Pfam" id="PF01757"/>
    </source>
</evidence>
<organism evidence="9 10">
    <name type="scientific">Spirosoma oryzae</name>
    <dbReference type="NCBI Taxonomy" id="1469603"/>
    <lineage>
        <taxon>Bacteria</taxon>
        <taxon>Pseudomonadati</taxon>
        <taxon>Bacteroidota</taxon>
        <taxon>Cytophagia</taxon>
        <taxon>Cytophagales</taxon>
        <taxon>Cytophagaceae</taxon>
        <taxon>Spirosoma</taxon>
    </lineage>
</organism>
<dbReference type="GO" id="GO:0009246">
    <property type="term" value="P:enterobacterial common antigen biosynthetic process"/>
    <property type="evidence" value="ECO:0007669"/>
    <property type="project" value="TreeGrafter"/>
</dbReference>
<dbReference type="GO" id="GO:0005886">
    <property type="term" value="C:plasma membrane"/>
    <property type="evidence" value="ECO:0007669"/>
    <property type="project" value="UniProtKB-SubCell"/>
</dbReference>
<gene>
    <name evidence="9" type="ORF">CLV58_103201</name>
</gene>
<reference evidence="9 10" key="1">
    <citation type="submission" date="2018-03" db="EMBL/GenBank/DDBJ databases">
        <title>Genomic Encyclopedia of Archaeal and Bacterial Type Strains, Phase II (KMG-II): from individual species to whole genera.</title>
        <authorList>
            <person name="Goeker M."/>
        </authorList>
    </citation>
    <scope>NUCLEOTIDE SEQUENCE [LARGE SCALE GENOMIC DNA]</scope>
    <source>
        <strain evidence="9 10">DSM 28354</strain>
    </source>
</reference>
<keyword evidence="9" id="KW-0808">Transferase</keyword>
<keyword evidence="5 7" id="KW-1133">Transmembrane helix</keyword>
<dbReference type="PANTHER" id="PTHR40074:SF2">
    <property type="entry name" value="O-ACETYLTRANSFERASE WECH"/>
    <property type="match status" value="1"/>
</dbReference>
<feature type="transmembrane region" description="Helical" evidence="7">
    <location>
        <begin position="234"/>
        <end position="252"/>
    </location>
</feature>
<name>A0A2T0TEY5_9BACT</name>
<feature type="transmembrane region" description="Helical" evidence="7">
    <location>
        <begin position="203"/>
        <end position="222"/>
    </location>
</feature>
<dbReference type="GO" id="GO:0016413">
    <property type="term" value="F:O-acetyltransferase activity"/>
    <property type="evidence" value="ECO:0007669"/>
    <property type="project" value="TreeGrafter"/>
</dbReference>
<comment type="subcellular location">
    <subcellularLocation>
        <location evidence="1">Cell membrane</location>
        <topology evidence="1">Multi-pass membrane protein</topology>
    </subcellularLocation>
</comment>
<feature type="transmembrane region" description="Helical" evidence="7">
    <location>
        <begin position="100"/>
        <end position="121"/>
    </location>
</feature>
<dbReference type="Pfam" id="PF01757">
    <property type="entry name" value="Acyl_transf_3"/>
    <property type="match status" value="1"/>
</dbReference>